<feature type="transmembrane region" description="Helical" evidence="9">
    <location>
        <begin position="424"/>
        <end position="445"/>
    </location>
</feature>
<dbReference type="InterPro" id="IPR007594">
    <property type="entry name" value="RFT1"/>
</dbReference>
<evidence type="ECO:0000256" key="9">
    <source>
        <dbReference type="RuleBase" id="RU365067"/>
    </source>
</evidence>
<feature type="transmembrane region" description="Helical" evidence="9">
    <location>
        <begin position="457"/>
        <end position="479"/>
    </location>
</feature>
<dbReference type="Pfam" id="PF04506">
    <property type="entry name" value="Rft-1"/>
    <property type="match status" value="1"/>
</dbReference>
<evidence type="ECO:0000256" key="4">
    <source>
        <dbReference type="ARBA" id="ARBA00022692"/>
    </source>
</evidence>
<evidence type="ECO:0000256" key="1">
    <source>
        <dbReference type="ARBA" id="ARBA00004477"/>
    </source>
</evidence>
<evidence type="ECO:0000313" key="10">
    <source>
        <dbReference type="EMBL" id="RHZ19846.1"/>
    </source>
</evidence>
<gene>
    <name evidence="10" type="ORF">DYB31_014491</name>
</gene>
<proteinExistence type="inferred from homology"/>
<comment type="similarity">
    <text evidence="3 9">Belongs to the RFT1 family.</text>
</comment>
<feature type="transmembrane region" description="Helical" evidence="9">
    <location>
        <begin position="36"/>
        <end position="57"/>
    </location>
</feature>
<evidence type="ECO:0000313" key="11">
    <source>
        <dbReference type="Proteomes" id="UP000266196"/>
    </source>
</evidence>
<dbReference type="Proteomes" id="UP000266196">
    <property type="component" value="Unassembled WGS sequence"/>
</dbReference>
<feature type="transmembrane region" description="Helical" evidence="9">
    <location>
        <begin position="332"/>
        <end position="356"/>
    </location>
</feature>
<keyword evidence="4 9" id="KW-0812">Transmembrane</keyword>
<reference evidence="10 11" key="1">
    <citation type="submission" date="2018-08" db="EMBL/GenBank/DDBJ databases">
        <title>Aphanomyces genome sequencing and annotation.</title>
        <authorList>
            <person name="Minardi D."/>
            <person name="Oidtmann B."/>
            <person name="Van Der Giezen M."/>
            <person name="Studholme D.J."/>
        </authorList>
    </citation>
    <scope>NUCLEOTIDE SEQUENCE [LARGE SCALE GENOMIC DNA]</scope>
    <source>
        <strain evidence="10 11">197901</strain>
    </source>
</reference>
<keyword evidence="5" id="KW-0256">Endoplasmic reticulum</keyword>
<sequence>MSVVDKVVSGGGRLLALSFLQRGGTFLMNMLTLRHLPTHVAGVGFSLELVLSTTFIVREGLRLASLREPGIVLTSGKTAPTVGLRQLINTAWLCTGLGWLCTTAAAAFMAPRMYSVDAADFSSFQLTLYLYCISAAVEFLTEPLYILAHSSLIFHLRVHAQGWGFFAKAVVQVVAVLYFDLGMIAFGVSQVAFAIVQGVIYWHYFVLQLSDPSCPLHVGSDLLPHITAGVRPSLLHFWKTLTFQSILKYLLTEGDRLVLSAFETAQQQGEYAIAFNIGSLAPRLVFLPIEDAAKAMFSKLLTSPSSPQSNDTSNAKTDALHMFRLALKCMTLLGLVFVFFATNYARTLLFLLAGYAKTLDNSAPVLSTYCVCVASAVLLIHTCGLGSVGIVLANCVNMACRVVYCLRYIHRFFKPYSAASWTSLYLASLPHPVVLAAMAVSWVVTYASEVHFRGPNLAHHALHVVIGGVCFAVTALLLWTLDRPFLTQVATLRKQKSS</sequence>
<dbReference type="AlphaFoldDB" id="A0A397FCH9"/>
<dbReference type="GO" id="GO:0005789">
    <property type="term" value="C:endoplasmic reticulum membrane"/>
    <property type="evidence" value="ECO:0007669"/>
    <property type="project" value="UniProtKB-SubCell"/>
</dbReference>
<organism evidence="10 11">
    <name type="scientific">Aphanomyces astaci</name>
    <name type="common">Crayfish plague agent</name>
    <dbReference type="NCBI Taxonomy" id="112090"/>
    <lineage>
        <taxon>Eukaryota</taxon>
        <taxon>Sar</taxon>
        <taxon>Stramenopiles</taxon>
        <taxon>Oomycota</taxon>
        <taxon>Saprolegniomycetes</taxon>
        <taxon>Saprolegniales</taxon>
        <taxon>Verrucalvaceae</taxon>
        <taxon>Aphanomyces</taxon>
    </lineage>
</organism>
<comment type="subcellular location">
    <subcellularLocation>
        <location evidence="1 9">Endoplasmic reticulum membrane</location>
        <topology evidence="1 9">Multi-pass membrane protein</topology>
    </subcellularLocation>
</comment>
<dbReference type="GO" id="GO:0006488">
    <property type="term" value="P:dolichol-linked oligosaccharide biosynthetic process"/>
    <property type="evidence" value="ECO:0007669"/>
    <property type="project" value="InterPro"/>
</dbReference>
<feature type="transmembrane region" description="Helical" evidence="9">
    <location>
        <begin position="87"/>
        <end position="108"/>
    </location>
</feature>
<comment type="caution">
    <text evidence="9">Lacks conserved residue(s) required for the propagation of feature annotation.</text>
</comment>
<protein>
    <recommendedName>
        <fullName evidence="9">Protein RFT1 homolog</fullName>
    </recommendedName>
</protein>
<dbReference type="PANTHER" id="PTHR13117">
    <property type="entry name" value="ENDOPLASMIC RETICULUM MULTISPAN TRANSMEMBRANE PROTEIN-RELATED"/>
    <property type="match status" value="1"/>
</dbReference>
<evidence type="ECO:0000256" key="6">
    <source>
        <dbReference type="ARBA" id="ARBA00022989"/>
    </source>
</evidence>
<dbReference type="VEuPathDB" id="FungiDB:H257_03640"/>
<evidence type="ECO:0000256" key="7">
    <source>
        <dbReference type="ARBA" id="ARBA00023136"/>
    </source>
</evidence>
<comment type="caution">
    <text evidence="10">The sequence shown here is derived from an EMBL/GenBank/DDBJ whole genome shotgun (WGS) entry which is preliminary data.</text>
</comment>
<feature type="transmembrane region" description="Helical" evidence="9">
    <location>
        <begin position="160"/>
        <end position="179"/>
    </location>
</feature>
<feature type="transmembrane region" description="Helical" evidence="9">
    <location>
        <begin position="128"/>
        <end position="148"/>
    </location>
</feature>
<evidence type="ECO:0000256" key="5">
    <source>
        <dbReference type="ARBA" id="ARBA00022824"/>
    </source>
</evidence>
<dbReference type="PANTHER" id="PTHR13117:SF5">
    <property type="entry name" value="PROTEIN RFT1 HOMOLOG"/>
    <property type="match status" value="1"/>
</dbReference>
<dbReference type="EMBL" id="QUTE01009256">
    <property type="protein sequence ID" value="RHZ19846.1"/>
    <property type="molecule type" value="Genomic_DNA"/>
</dbReference>
<evidence type="ECO:0000256" key="8">
    <source>
        <dbReference type="ARBA" id="ARBA00045912"/>
    </source>
</evidence>
<name>A0A397FCH9_APHAT</name>
<evidence type="ECO:0000256" key="3">
    <source>
        <dbReference type="ARBA" id="ARBA00010288"/>
    </source>
</evidence>
<keyword evidence="7 9" id="KW-0472">Membrane</keyword>
<keyword evidence="6 9" id="KW-1133">Transmembrane helix</keyword>
<accession>A0A397FCH9</accession>
<comment type="function">
    <text evidence="8 9">Intramembrane glycolipid transporter that operates in the biosynthetic pathway of dolichol-linked oligosaccharides, the glycan precursors employed in protein asparagine (N)-glycosylation. The sequential addition of sugars to dolichol pyrophosphate produces dolichol-linked oligosaccharides containing fourteen sugars, including two GlcNAcs, nine mannoses and three glucoses. Once assembled, the oligosaccharide is transferred from the lipid to nascent proteins by oligosaccharyltransferases. The assembly of dolichol-linked oligosaccharides begins on the cytosolic side of the endoplasmic reticulum membrane and finishes in its lumen. RFT1 could mediate the translocation of the cytosolically oriented intermediate DolPP-GlcNAc2Man5, produced by ALG11, into the ER lumen where dolichol-linked oligosaccharides assembly continues. However, the intramembrane lipid transporter activity could not be confirmed in vitro.</text>
</comment>
<evidence type="ECO:0000256" key="2">
    <source>
        <dbReference type="ARBA" id="ARBA00004922"/>
    </source>
</evidence>
<feature type="transmembrane region" description="Helical" evidence="9">
    <location>
        <begin position="185"/>
        <end position="207"/>
    </location>
</feature>
<feature type="transmembrane region" description="Helical" evidence="9">
    <location>
        <begin position="376"/>
        <end position="404"/>
    </location>
</feature>
<dbReference type="GO" id="GO:0034203">
    <property type="term" value="P:glycolipid translocation"/>
    <property type="evidence" value="ECO:0007669"/>
    <property type="project" value="TreeGrafter"/>
</dbReference>
<comment type="pathway">
    <text evidence="2">Protein modification; protein glycosylation.</text>
</comment>